<keyword evidence="10" id="KW-1185">Reference proteome</keyword>
<evidence type="ECO:0000256" key="7">
    <source>
        <dbReference type="ARBA" id="ARBA00023136"/>
    </source>
</evidence>
<proteinExistence type="predicted"/>
<evidence type="ECO:0000256" key="6">
    <source>
        <dbReference type="ARBA" id="ARBA00023033"/>
    </source>
</evidence>
<dbReference type="SUPFAM" id="SSF47240">
    <property type="entry name" value="Ferritin-like"/>
    <property type="match status" value="1"/>
</dbReference>
<evidence type="ECO:0000256" key="2">
    <source>
        <dbReference type="ARBA" id="ARBA00022688"/>
    </source>
</evidence>
<dbReference type="CDD" id="cd01042">
    <property type="entry name" value="DMQH"/>
    <property type="match status" value="1"/>
</dbReference>
<dbReference type="InterPro" id="IPR009078">
    <property type="entry name" value="Ferritin-like_SF"/>
</dbReference>
<reference evidence="9 10" key="1">
    <citation type="submission" date="2020-08" db="EMBL/GenBank/DDBJ databases">
        <title>Novel species isolated from subtropical streams in China.</title>
        <authorList>
            <person name="Lu H."/>
        </authorList>
    </citation>
    <scope>NUCLEOTIDE SEQUENCE [LARGE SCALE GENOMIC DNA]</scope>
    <source>
        <strain evidence="9 10">LX15W</strain>
    </source>
</reference>
<feature type="transmembrane region" description="Helical" evidence="8">
    <location>
        <begin position="78"/>
        <end position="97"/>
    </location>
</feature>
<evidence type="ECO:0000256" key="8">
    <source>
        <dbReference type="SAM" id="Phobius"/>
    </source>
</evidence>
<comment type="pathway">
    <text evidence="1">Cofactor biosynthesis; ubiquinone biosynthesis.</text>
</comment>
<keyword evidence="7 8" id="KW-0472">Membrane</keyword>
<name>A0ABR6YAF4_9BURK</name>
<sequence length="180" mass="20265">MINRPALHKDFPLGSRILKVNHAGEHGAICIYTGQILVARLTARDMIAELSEFKSHEEKHRAIFWAELQRRGQRRCHSYWLCALGGFVLGLGTGLFGRKAIAATTVAVERVVLRHLEHQLAQLRDKDDAAVLAISSIIEDERRHHDHSASHLHDGEFWSRLLSPVVEASTEAVIWIGMRA</sequence>
<dbReference type="Pfam" id="PF03232">
    <property type="entry name" value="COQ7"/>
    <property type="match status" value="1"/>
</dbReference>
<evidence type="ECO:0000313" key="10">
    <source>
        <dbReference type="Proteomes" id="UP000624279"/>
    </source>
</evidence>
<dbReference type="EMBL" id="JACOGA010000006">
    <property type="protein sequence ID" value="MBC3873571.1"/>
    <property type="molecule type" value="Genomic_DNA"/>
</dbReference>
<evidence type="ECO:0000256" key="4">
    <source>
        <dbReference type="ARBA" id="ARBA00023002"/>
    </source>
</evidence>
<keyword evidence="8" id="KW-0812">Transmembrane</keyword>
<dbReference type="RefSeq" id="WP_186941595.1">
    <property type="nucleotide sequence ID" value="NZ_JACOGA010000006.1"/>
</dbReference>
<organism evidence="9 10">
    <name type="scientific">Undibacterium flavidum</name>
    <dbReference type="NCBI Taxonomy" id="2762297"/>
    <lineage>
        <taxon>Bacteria</taxon>
        <taxon>Pseudomonadati</taxon>
        <taxon>Pseudomonadota</taxon>
        <taxon>Betaproteobacteria</taxon>
        <taxon>Burkholderiales</taxon>
        <taxon>Oxalobacteraceae</taxon>
        <taxon>Undibacterium</taxon>
    </lineage>
</organism>
<keyword evidence="6" id="KW-0503">Monooxygenase</keyword>
<dbReference type="Proteomes" id="UP000624279">
    <property type="component" value="Unassembled WGS sequence"/>
</dbReference>
<accession>A0ABR6YAF4</accession>
<protein>
    <submittedName>
        <fullName evidence="9">Demethoxyubiquinone hydroxylase family protein</fullName>
    </submittedName>
</protein>
<dbReference type="PANTHER" id="PTHR11237:SF4">
    <property type="entry name" value="5-DEMETHOXYUBIQUINONE HYDROXYLASE, MITOCHONDRIAL"/>
    <property type="match status" value="1"/>
</dbReference>
<keyword evidence="8" id="KW-1133">Transmembrane helix</keyword>
<keyword evidence="3" id="KW-0479">Metal-binding</keyword>
<evidence type="ECO:0000256" key="3">
    <source>
        <dbReference type="ARBA" id="ARBA00022723"/>
    </source>
</evidence>
<dbReference type="PANTHER" id="PTHR11237">
    <property type="entry name" value="COENZYME Q10 BIOSYNTHESIS PROTEIN 7"/>
    <property type="match status" value="1"/>
</dbReference>
<comment type="caution">
    <text evidence="9">The sequence shown here is derived from an EMBL/GenBank/DDBJ whole genome shotgun (WGS) entry which is preliminary data.</text>
</comment>
<evidence type="ECO:0000256" key="1">
    <source>
        <dbReference type="ARBA" id="ARBA00004749"/>
    </source>
</evidence>
<keyword evidence="4" id="KW-0560">Oxidoreductase</keyword>
<gene>
    <name evidence="9" type="ORF">H8K55_08230</name>
</gene>
<evidence type="ECO:0000313" key="9">
    <source>
        <dbReference type="EMBL" id="MBC3873571.1"/>
    </source>
</evidence>
<keyword evidence="2" id="KW-0831">Ubiquinone biosynthesis</keyword>
<evidence type="ECO:0000256" key="5">
    <source>
        <dbReference type="ARBA" id="ARBA00023004"/>
    </source>
</evidence>
<keyword evidence="5" id="KW-0408">Iron</keyword>
<dbReference type="InterPro" id="IPR011566">
    <property type="entry name" value="Ubq_synth_Coq7"/>
</dbReference>